<dbReference type="EMBL" id="CAFAAR010000059">
    <property type="protein sequence ID" value="CAB4805127.1"/>
    <property type="molecule type" value="Genomic_DNA"/>
</dbReference>
<dbReference type="EMBL" id="CAEZXT010000078">
    <property type="protein sequence ID" value="CAB4704853.1"/>
    <property type="molecule type" value="Genomic_DNA"/>
</dbReference>
<evidence type="ECO:0000256" key="4">
    <source>
        <dbReference type="ARBA" id="ARBA00022917"/>
    </source>
</evidence>
<dbReference type="EMBL" id="CAFBMI010000085">
    <property type="protein sequence ID" value="CAB4904873.1"/>
    <property type="molecule type" value="Genomic_DNA"/>
</dbReference>
<evidence type="ECO:0000256" key="1">
    <source>
        <dbReference type="ARBA" id="ARBA00010699"/>
    </source>
</evidence>
<evidence type="ECO:0000259" key="5">
    <source>
        <dbReference type="Pfam" id="PF00551"/>
    </source>
</evidence>
<evidence type="ECO:0000259" key="6">
    <source>
        <dbReference type="Pfam" id="PF02911"/>
    </source>
</evidence>
<evidence type="ECO:0000313" key="11">
    <source>
        <dbReference type="EMBL" id="CAB4970613.1"/>
    </source>
</evidence>
<dbReference type="GO" id="GO:0004479">
    <property type="term" value="F:methionyl-tRNA formyltransferase activity"/>
    <property type="evidence" value="ECO:0007669"/>
    <property type="project" value="UniProtKB-EC"/>
</dbReference>
<evidence type="ECO:0000313" key="9">
    <source>
        <dbReference type="EMBL" id="CAB4850911.1"/>
    </source>
</evidence>
<protein>
    <recommendedName>
        <fullName evidence="2">methionyl-tRNA formyltransferase</fullName>
        <ecNumber evidence="2">2.1.2.9</ecNumber>
    </recommendedName>
</protein>
<evidence type="ECO:0000256" key="3">
    <source>
        <dbReference type="ARBA" id="ARBA00022679"/>
    </source>
</evidence>
<feature type="domain" description="Formyl transferase C-terminal" evidence="6">
    <location>
        <begin position="198"/>
        <end position="295"/>
    </location>
</feature>
<dbReference type="EMBL" id="CAFBOE010000017">
    <property type="protein sequence ID" value="CAB4970613.1"/>
    <property type="molecule type" value="Genomic_DNA"/>
</dbReference>
<evidence type="ECO:0000313" key="12">
    <source>
        <dbReference type="EMBL" id="CAB5016443.1"/>
    </source>
</evidence>
<gene>
    <name evidence="7" type="ORF">UFOPK2589_01032</name>
    <name evidence="8" type="ORF">UFOPK3056_00722</name>
    <name evidence="9" type="ORF">UFOPK3287_00909</name>
    <name evidence="10" type="ORF">UFOPK3558_00872</name>
    <name evidence="11" type="ORF">UFOPK3916_00367</name>
    <name evidence="12" type="ORF">UFOPK4074_00915</name>
</gene>
<dbReference type="SUPFAM" id="SSF53328">
    <property type="entry name" value="Formyltransferase"/>
    <property type="match status" value="1"/>
</dbReference>
<accession>A0A6J6Q640</accession>
<dbReference type="PANTHER" id="PTHR11138">
    <property type="entry name" value="METHIONYL-TRNA FORMYLTRANSFERASE"/>
    <property type="match status" value="1"/>
</dbReference>
<dbReference type="InterPro" id="IPR044135">
    <property type="entry name" value="Met-tRNA-FMT_C"/>
</dbReference>
<sequence>MRIGVAATPSVALPTLDWLLDSQYSLVHVFSTPDQPAGRGRALISSPVSTWAKAHGVPLTTTRELEVLEECFRSVDIVLVIGFGVIFSEQILNAPKFGCINLHFSLLPQWRGAAPVQHALMQGQNALGVTVFRLETGVDTGPVFSSNSLEVSSDATYGEVLEQMSELGVSAVKRALEKVVAGESPVPQSGDGISLAPKISRQGAKIDWTKSARDIHNKVRGLNPEPGAWTTWRDEPLQIRRTQVENSTSLLQAGEIALVNGVLLAGCGDNEVLQISTLIPSGRREMPAKDWANGARLQQGATFV</sequence>
<dbReference type="PANTHER" id="PTHR11138:SF5">
    <property type="entry name" value="METHIONYL-TRNA FORMYLTRANSFERASE, MITOCHONDRIAL"/>
    <property type="match status" value="1"/>
</dbReference>
<dbReference type="Pfam" id="PF02911">
    <property type="entry name" value="Formyl_trans_C"/>
    <property type="match status" value="1"/>
</dbReference>
<keyword evidence="3" id="KW-0808">Transferase</keyword>
<dbReference type="EC" id="2.1.2.9" evidence="2"/>
<dbReference type="NCBIfam" id="TIGR00460">
    <property type="entry name" value="fmt"/>
    <property type="match status" value="1"/>
</dbReference>
<proteinExistence type="inferred from homology"/>
<dbReference type="Gene3D" id="3.40.50.12230">
    <property type="match status" value="1"/>
</dbReference>
<dbReference type="GO" id="GO:0005829">
    <property type="term" value="C:cytosol"/>
    <property type="evidence" value="ECO:0007669"/>
    <property type="project" value="TreeGrafter"/>
</dbReference>
<reference evidence="7" key="1">
    <citation type="submission" date="2020-05" db="EMBL/GenBank/DDBJ databases">
        <authorList>
            <person name="Chiriac C."/>
            <person name="Salcher M."/>
            <person name="Ghai R."/>
            <person name="Kavagutti S V."/>
        </authorList>
    </citation>
    <scope>NUCLEOTIDE SEQUENCE</scope>
</reference>
<comment type="similarity">
    <text evidence="1">Belongs to the Fmt family.</text>
</comment>
<organism evidence="7">
    <name type="scientific">freshwater metagenome</name>
    <dbReference type="NCBI Taxonomy" id="449393"/>
    <lineage>
        <taxon>unclassified sequences</taxon>
        <taxon>metagenomes</taxon>
        <taxon>ecological metagenomes</taxon>
    </lineage>
</organism>
<dbReference type="SUPFAM" id="SSF50486">
    <property type="entry name" value="FMT C-terminal domain-like"/>
    <property type="match status" value="1"/>
</dbReference>
<dbReference type="HAMAP" id="MF_00182">
    <property type="entry name" value="Formyl_trans"/>
    <property type="match status" value="1"/>
</dbReference>
<feature type="domain" description="Formyl transferase N-terminal" evidence="5">
    <location>
        <begin position="7"/>
        <end position="175"/>
    </location>
</feature>
<dbReference type="Pfam" id="PF00551">
    <property type="entry name" value="Formyl_trans_N"/>
    <property type="match status" value="1"/>
</dbReference>
<evidence type="ECO:0000313" key="8">
    <source>
        <dbReference type="EMBL" id="CAB4805127.1"/>
    </source>
</evidence>
<dbReference type="EMBL" id="CAFBPG010000091">
    <property type="protein sequence ID" value="CAB5016443.1"/>
    <property type="molecule type" value="Genomic_DNA"/>
</dbReference>
<dbReference type="InterPro" id="IPR041711">
    <property type="entry name" value="Met-tRNA-FMT_N"/>
</dbReference>
<dbReference type="CDD" id="cd08646">
    <property type="entry name" value="FMT_core_Met-tRNA-FMT_N"/>
    <property type="match status" value="1"/>
</dbReference>
<evidence type="ECO:0000256" key="2">
    <source>
        <dbReference type="ARBA" id="ARBA00012261"/>
    </source>
</evidence>
<dbReference type="InterPro" id="IPR005793">
    <property type="entry name" value="Formyl_trans_C"/>
</dbReference>
<dbReference type="InterPro" id="IPR011034">
    <property type="entry name" value="Formyl_transferase-like_C_sf"/>
</dbReference>
<dbReference type="InterPro" id="IPR005794">
    <property type="entry name" value="Fmt"/>
</dbReference>
<evidence type="ECO:0000313" key="7">
    <source>
        <dbReference type="EMBL" id="CAB4704853.1"/>
    </source>
</evidence>
<dbReference type="EMBL" id="CAFBJH010000058">
    <property type="protein sequence ID" value="CAB4850911.1"/>
    <property type="molecule type" value="Genomic_DNA"/>
</dbReference>
<dbReference type="AlphaFoldDB" id="A0A6J6Q640"/>
<dbReference type="InterPro" id="IPR002376">
    <property type="entry name" value="Formyl_transf_N"/>
</dbReference>
<evidence type="ECO:0000313" key="10">
    <source>
        <dbReference type="EMBL" id="CAB4904873.1"/>
    </source>
</evidence>
<keyword evidence="4" id="KW-0648">Protein biosynthesis</keyword>
<name>A0A6J6Q640_9ZZZZ</name>
<dbReference type="CDD" id="cd08704">
    <property type="entry name" value="Met_tRNA_FMT_C"/>
    <property type="match status" value="1"/>
</dbReference>
<dbReference type="InterPro" id="IPR036477">
    <property type="entry name" value="Formyl_transf_N_sf"/>
</dbReference>